<evidence type="ECO:0000256" key="10">
    <source>
        <dbReference type="PROSITE-ProRule" id="PRU00134"/>
    </source>
</evidence>
<evidence type="ECO:0000313" key="13">
    <source>
        <dbReference type="EMBL" id="CDG68979.1"/>
    </source>
</evidence>
<evidence type="ECO:0000259" key="12">
    <source>
        <dbReference type="PROSITE" id="PS50865"/>
    </source>
</evidence>
<dbReference type="PANTHER" id="PTHR24150:SF8">
    <property type="entry name" value="ANKYRIN REPEAT AND MYND DOMAIN-CONTAINING PROTEIN 2"/>
    <property type="match status" value="1"/>
</dbReference>
<dbReference type="EMBL" id="HAAD01002747">
    <property type="protein sequence ID" value="CDG68979.1"/>
    <property type="molecule type" value="mRNA"/>
</dbReference>
<reference evidence="13" key="1">
    <citation type="journal article" date="2013" name="Genome Biol. Evol.">
        <title>Punctuated emergences of genetic and phenotypic innovations in eumetazoan, bilaterian, euteleostome, and hominidae ancestors.</title>
        <authorList>
            <person name="Wenger Y."/>
            <person name="Galliot B."/>
        </authorList>
    </citation>
    <scope>NUCLEOTIDE SEQUENCE</scope>
    <source>
        <tissue evidence="13">Whole animals</tissue>
    </source>
</reference>
<feature type="repeat" description="ANK" evidence="9">
    <location>
        <begin position="78"/>
        <end position="110"/>
    </location>
</feature>
<evidence type="ECO:0000256" key="8">
    <source>
        <dbReference type="ARBA" id="ARBA00023273"/>
    </source>
</evidence>
<proteinExistence type="evidence at transcript level"/>
<keyword evidence="4 10" id="KW-0863">Zinc-finger</keyword>
<gene>
    <name evidence="13" type="primary">ANKMY2</name>
</gene>
<dbReference type="InterPro" id="IPR036770">
    <property type="entry name" value="Ankyrin_rpt-contain_sf"/>
</dbReference>
<feature type="domain" description="MYND-type" evidence="12">
    <location>
        <begin position="316"/>
        <end position="353"/>
    </location>
</feature>
<protein>
    <submittedName>
        <fullName evidence="13">Ankyrin repeat and MYND domain-containing protein 2</fullName>
    </submittedName>
</protein>
<keyword evidence="7" id="KW-0969">Cilium</keyword>
<dbReference type="GO" id="GO:0008270">
    <property type="term" value="F:zinc ion binding"/>
    <property type="evidence" value="ECO:0007669"/>
    <property type="project" value="UniProtKB-KW"/>
</dbReference>
<dbReference type="InterPro" id="IPR052452">
    <property type="entry name" value="Ankyrin-MYND_dom_contain_2"/>
</dbReference>
<dbReference type="SUPFAM" id="SSF144232">
    <property type="entry name" value="HIT/MYND zinc finger-like"/>
    <property type="match status" value="1"/>
</dbReference>
<dbReference type="AlphaFoldDB" id="T2MA26"/>
<keyword evidence="2" id="KW-0479">Metal-binding</keyword>
<evidence type="ECO:0000256" key="3">
    <source>
        <dbReference type="ARBA" id="ARBA00022737"/>
    </source>
</evidence>
<organism evidence="13">
    <name type="scientific">Hydra vulgaris</name>
    <name type="common">Hydra</name>
    <name type="synonym">Hydra attenuata</name>
    <dbReference type="NCBI Taxonomy" id="6087"/>
    <lineage>
        <taxon>Eukaryota</taxon>
        <taxon>Metazoa</taxon>
        <taxon>Cnidaria</taxon>
        <taxon>Hydrozoa</taxon>
        <taxon>Hydroidolina</taxon>
        <taxon>Anthoathecata</taxon>
        <taxon>Aplanulata</taxon>
        <taxon>Hydridae</taxon>
        <taxon>Hydra</taxon>
    </lineage>
</organism>
<dbReference type="PROSITE" id="PS50088">
    <property type="entry name" value="ANK_REPEAT"/>
    <property type="match status" value="2"/>
</dbReference>
<dbReference type="SMART" id="SM00248">
    <property type="entry name" value="ANK"/>
    <property type="match status" value="3"/>
</dbReference>
<evidence type="ECO:0000256" key="1">
    <source>
        <dbReference type="ARBA" id="ARBA00004138"/>
    </source>
</evidence>
<evidence type="ECO:0000256" key="9">
    <source>
        <dbReference type="PROSITE-ProRule" id="PRU00023"/>
    </source>
</evidence>
<dbReference type="Gene3D" id="1.25.40.20">
    <property type="entry name" value="Ankyrin repeat-containing domain"/>
    <property type="match status" value="1"/>
</dbReference>
<dbReference type="PANTHER" id="PTHR24150">
    <property type="entry name" value="ANKYRIN REPEAT AND MYND DOMAIN-CONTAINING PROTEIN 2"/>
    <property type="match status" value="1"/>
</dbReference>
<keyword evidence="11" id="KW-0175">Coiled coil</keyword>
<dbReference type="InterPro" id="IPR002110">
    <property type="entry name" value="Ankyrin_rpt"/>
</dbReference>
<evidence type="ECO:0000256" key="4">
    <source>
        <dbReference type="ARBA" id="ARBA00022771"/>
    </source>
</evidence>
<accession>T2MA26</accession>
<evidence type="ECO:0000256" key="5">
    <source>
        <dbReference type="ARBA" id="ARBA00022833"/>
    </source>
</evidence>
<dbReference type="OrthoDB" id="10257049at2759"/>
<evidence type="ECO:0000256" key="7">
    <source>
        <dbReference type="ARBA" id="ARBA00023069"/>
    </source>
</evidence>
<keyword evidence="8" id="KW-0966">Cell projection</keyword>
<dbReference type="Pfam" id="PF12796">
    <property type="entry name" value="Ank_2"/>
    <property type="match status" value="1"/>
</dbReference>
<dbReference type="Gene3D" id="6.10.140.2220">
    <property type="match status" value="1"/>
</dbReference>
<keyword evidence="3" id="KW-0677">Repeat</keyword>
<feature type="coiled-coil region" evidence="11">
    <location>
        <begin position="362"/>
        <end position="391"/>
    </location>
</feature>
<dbReference type="InterPro" id="IPR002893">
    <property type="entry name" value="Znf_MYND"/>
</dbReference>
<evidence type="ECO:0000256" key="2">
    <source>
        <dbReference type="ARBA" id="ARBA00022723"/>
    </source>
</evidence>
<sequence>MKAVKTNDHLSEIEKAFFLNVKNGNLSAVKELISQVNVDVTEEDGMTALMYASYKGNEEMIEYLLLHGANVNSDAHKDLYTPLMFATLSGSADSVRLLLEAGAKSDTINKINRTASQLGAFTGRHDCVSIINNFVQLEDIEYYTRKQGLDEFILKEHLVKPLHKYVITPNLNPVKLVLYVKENTVLLADYTSVDKVLTMFCQKSFKNVNEVLAIKTHILNFFLKKCYLWDQGTEGKNGINGLLKYLVKGRSSDGFAIGTETLLRDSLKSFPYASSNVFQQLIKTLSSVPMGGSPSAIAAITQSINGLQSADFTECCSCCGNRRSFNKCSSCKMVKYCNQSCQKLHWGTHKKFCERLKEEFLLLQQQKVIDKEREENRVLQKNKELQTQENVET</sequence>
<dbReference type="SUPFAM" id="SSF48403">
    <property type="entry name" value="Ankyrin repeat"/>
    <property type="match status" value="1"/>
</dbReference>
<comment type="subcellular location">
    <subcellularLocation>
        <location evidence="1">Cell projection</location>
        <location evidence="1">Cilium</location>
    </subcellularLocation>
</comment>
<name>T2MA26_HYDVU</name>
<evidence type="ECO:0000256" key="11">
    <source>
        <dbReference type="SAM" id="Coils"/>
    </source>
</evidence>
<keyword evidence="5" id="KW-0862">Zinc</keyword>
<dbReference type="Pfam" id="PF01753">
    <property type="entry name" value="zf-MYND"/>
    <property type="match status" value="1"/>
</dbReference>
<keyword evidence="6 9" id="KW-0040">ANK repeat</keyword>
<dbReference type="GO" id="GO:0005929">
    <property type="term" value="C:cilium"/>
    <property type="evidence" value="ECO:0007669"/>
    <property type="project" value="UniProtKB-SubCell"/>
</dbReference>
<dbReference type="PROSITE" id="PS50865">
    <property type="entry name" value="ZF_MYND_2"/>
    <property type="match status" value="1"/>
</dbReference>
<evidence type="ECO:0000256" key="6">
    <source>
        <dbReference type="ARBA" id="ARBA00023043"/>
    </source>
</evidence>
<dbReference type="PROSITE" id="PS50297">
    <property type="entry name" value="ANK_REP_REGION"/>
    <property type="match status" value="2"/>
</dbReference>
<feature type="repeat" description="ANK" evidence="9">
    <location>
        <begin position="44"/>
        <end position="76"/>
    </location>
</feature>